<accession>A0AA36GSP0</accession>
<keyword evidence="3" id="KW-1185">Reference proteome</keyword>
<comment type="caution">
    <text evidence="2">The sequence shown here is derived from an EMBL/GenBank/DDBJ whole genome shotgun (WGS) entry which is preliminary data.</text>
</comment>
<feature type="chain" id="PRO_5041280429" evidence="1">
    <location>
        <begin position="19"/>
        <end position="69"/>
    </location>
</feature>
<dbReference type="Proteomes" id="UP001176961">
    <property type="component" value="Unassembled WGS sequence"/>
</dbReference>
<evidence type="ECO:0000313" key="2">
    <source>
        <dbReference type="EMBL" id="CAJ0597477.1"/>
    </source>
</evidence>
<protein>
    <submittedName>
        <fullName evidence="2">Uncharacterized protein</fullName>
    </submittedName>
</protein>
<evidence type="ECO:0000313" key="3">
    <source>
        <dbReference type="Proteomes" id="UP001176961"/>
    </source>
</evidence>
<name>A0AA36GSP0_CYLNA</name>
<gene>
    <name evidence="2" type="ORF">CYNAS_LOCUS9460</name>
</gene>
<sequence length="69" mass="7844">MWPIAFLILLLSFNTVAGRGRSPSSRSTSEEPRRSFAECTAKCYKDYQKWTNKLEEAKNCIASCRSGHN</sequence>
<feature type="signal peptide" evidence="1">
    <location>
        <begin position="1"/>
        <end position="18"/>
    </location>
</feature>
<dbReference type="EMBL" id="CATQJL010000223">
    <property type="protein sequence ID" value="CAJ0597477.1"/>
    <property type="molecule type" value="Genomic_DNA"/>
</dbReference>
<organism evidence="2 3">
    <name type="scientific">Cylicocyclus nassatus</name>
    <name type="common">Nematode worm</name>
    <dbReference type="NCBI Taxonomy" id="53992"/>
    <lineage>
        <taxon>Eukaryota</taxon>
        <taxon>Metazoa</taxon>
        <taxon>Ecdysozoa</taxon>
        <taxon>Nematoda</taxon>
        <taxon>Chromadorea</taxon>
        <taxon>Rhabditida</taxon>
        <taxon>Rhabditina</taxon>
        <taxon>Rhabditomorpha</taxon>
        <taxon>Strongyloidea</taxon>
        <taxon>Strongylidae</taxon>
        <taxon>Cylicocyclus</taxon>
    </lineage>
</organism>
<keyword evidence="1" id="KW-0732">Signal</keyword>
<proteinExistence type="predicted"/>
<reference evidence="2" key="1">
    <citation type="submission" date="2023-07" db="EMBL/GenBank/DDBJ databases">
        <authorList>
            <consortium name="CYATHOMIX"/>
        </authorList>
    </citation>
    <scope>NUCLEOTIDE SEQUENCE</scope>
    <source>
        <strain evidence="2">N/A</strain>
    </source>
</reference>
<dbReference type="AlphaFoldDB" id="A0AA36GSP0"/>
<evidence type="ECO:0000256" key="1">
    <source>
        <dbReference type="SAM" id="SignalP"/>
    </source>
</evidence>